<organism evidence="1 2">
    <name type="scientific">Paramuricea clavata</name>
    <name type="common">Red gorgonian</name>
    <name type="synonym">Violescent sea-whip</name>
    <dbReference type="NCBI Taxonomy" id="317549"/>
    <lineage>
        <taxon>Eukaryota</taxon>
        <taxon>Metazoa</taxon>
        <taxon>Cnidaria</taxon>
        <taxon>Anthozoa</taxon>
        <taxon>Octocorallia</taxon>
        <taxon>Malacalcyonacea</taxon>
        <taxon>Plexauridae</taxon>
        <taxon>Paramuricea</taxon>
    </lineage>
</organism>
<evidence type="ECO:0000313" key="1">
    <source>
        <dbReference type="EMBL" id="CAB4045589.1"/>
    </source>
</evidence>
<accession>A0A7D9MF78</accession>
<dbReference type="AlphaFoldDB" id="A0A7D9MF78"/>
<dbReference type="OrthoDB" id="2959108at2759"/>
<evidence type="ECO:0000313" key="2">
    <source>
        <dbReference type="Proteomes" id="UP001152795"/>
    </source>
</evidence>
<reference evidence="1" key="1">
    <citation type="submission" date="2020-04" db="EMBL/GenBank/DDBJ databases">
        <authorList>
            <person name="Alioto T."/>
            <person name="Alioto T."/>
            <person name="Gomez Garrido J."/>
        </authorList>
    </citation>
    <scope>NUCLEOTIDE SEQUENCE</scope>
    <source>
        <strain evidence="1">A484AB</strain>
    </source>
</reference>
<gene>
    <name evidence="1" type="ORF">PACLA_8A089771</name>
</gene>
<feature type="non-terminal residue" evidence="1">
    <location>
        <position position="88"/>
    </location>
</feature>
<sequence>MRIFIIDCFPHIIVQEFFLRKLDWPKEYTEEKMLILVTDWQLAHMNLTRAPLFFPARIFKPRVKQGKEYYEIEWNTEDETSKLWPKAF</sequence>
<keyword evidence="2" id="KW-1185">Reference proteome</keyword>
<dbReference type="Proteomes" id="UP001152795">
    <property type="component" value="Unassembled WGS sequence"/>
</dbReference>
<name>A0A7D9MF78_PARCT</name>
<comment type="caution">
    <text evidence="1">The sequence shown here is derived from an EMBL/GenBank/DDBJ whole genome shotgun (WGS) entry which is preliminary data.</text>
</comment>
<dbReference type="EMBL" id="CACRXK020040462">
    <property type="protein sequence ID" value="CAB4045589.1"/>
    <property type="molecule type" value="Genomic_DNA"/>
</dbReference>
<proteinExistence type="predicted"/>
<protein>
    <submittedName>
        <fullName evidence="1">Uncharacterized protein</fullName>
    </submittedName>
</protein>